<proteinExistence type="predicted"/>
<evidence type="ECO:0000256" key="1">
    <source>
        <dbReference type="ARBA" id="ARBA00022737"/>
    </source>
</evidence>
<evidence type="ECO:0000313" key="3">
    <source>
        <dbReference type="EMBL" id="CAK0790509.1"/>
    </source>
</evidence>
<reference evidence="3" key="1">
    <citation type="submission" date="2023-10" db="EMBL/GenBank/DDBJ databases">
        <authorList>
            <person name="Chen Y."/>
            <person name="Shah S."/>
            <person name="Dougan E. K."/>
            <person name="Thang M."/>
            <person name="Chan C."/>
        </authorList>
    </citation>
    <scope>NUCLEOTIDE SEQUENCE [LARGE SCALE GENOMIC DNA]</scope>
</reference>
<dbReference type="EMBL" id="CAUYUJ010000436">
    <property type="protein sequence ID" value="CAK0790509.1"/>
    <property type="molecule type" value="Genomic_DNA"/>
</dbReference>
<dbReference type="PANTHER" id="PTHR24166:SF48">
    <property type="entry name" value="PROTEIN VAPYRIN"/>
    <property type="match status" value="1"/>
</dbReference>
<gene>
    <name evidence="3" type="ORF">PCOR1329_LOCUS1767</name>
</gene>
<dbReference type="Proteomes" id="UP001189429">
    <property type="component" value="Unassembled WGS sequence"/>
</dbReference>
<protein>
    <submittedName>
        <fullName evidence="3">Uncharacterized protein</fullName>
    </submittedName>
</protein>
<name>A0ABN9PCD5_9DINO</name>
<dbReference type="SUPFAM" id="SSF48403">
    <property type="entry name" value="Ankyrin repeat"/>
    <property type="match status" value="1"/>
</dbReference>
<accession>A0ABN9PCD5</accession>
<organism evidence="3 4">
    <name type="scientific">Prorocentrum cordatum</name>
    <dbReference type="NCBI Taxonomy" id="2364126"/>
    <lineage>
        <taxon>Eukaryota</taxon>
        <taxon>Sar</taxon>
        <taxon>Alveolata</taxon>
        <taxon>Dinophyceae</taxon>
        <taxon>Prorocentrales</taxon>
        <taxon>Prorocentraceae</taxon>
        <taxon>Prorocentrum</taxon>
    </lineage>
</organism>
<dbReference type="PANTHER" id="PTHR24166">
    <property type="entry name" value="ROLLING PEBBLES, ISOFORM B"/>
    <property type="match status" value="1"/>
</dbReference>
<comment type="caution">
    <text evidence="3">The sequence shown here is derived from an EMBL/GenBank/DDBJ whole genome shotgun (WGS) entry which is preliminary data.</text>
</comment>
<sequence length="101" mass="10713">MCSADADKDNEATPLHITAERGLSELVMHLCAAGAGKNKAKTSGATPVFTAAQQDHSEEMQHRCAAGADKDQAWQNGATPIFITAQHGDSGVVPRLVWDRV</sequence>
<keyword evidence="1" id="KW-0677">Repeat</keyword>
<dbReference type="InterPro" id="IPR050889">
    <property type="entry name" value="Dendritic_Spine_Reg/Scaffold"/>
</dbReference>
<keyword evidence="4" id="KW-1185">Reference proteome</keyword>
<dbReference type="InterPro" id="IPR036770">
    <property type="entry name" value="Ankyrin_rpt-contain_sf"/>
</dbReference>
<evidence type="ECO:0000313" key="4">
    <source>
        <dbReference type="Proteomes" id="UP001189429"/>
    </source>
</evidence>
<keyword evidence="2" id="KW-0040">ANK repeat</keyword>
<evidence type="ECO:0000256" key="2">
    <source>
        <dbReference type="ARBA" id="ARBA00023043"/>
    </source>
</evidence>
<dbReference type="Gene3D" id="1.25.40.20">
    <property type="entry name" value="Ankyrin repeat-containing domain"/>
    <property type="match status" value="1"/>
</dbReference>